<reference evidence="1 2" key="1">
    <citation type="journal article" date="2010" name="J. Bacteriol.">
        <title>Genome sequence of Lentisphaera araneosa HTCC2155T, the type species of the order Lentisphaerales in the phylum Lentisphaerae.</title>
        <authorList>
            <person name="Thrash J.C."/>
            <person name="Cho J.C."/>
            <person name="Vergin K.L."/>
            <person name="Morris R.M."/>
            <person name="Giovannoni S.J."/>
        </authorList>
    </citation>
    <scope>NUCLEOTIDE SEQUENCE [LARGE SCALE GENOMIC DNA]</scope>
    <source>
        <strain evidence="1 2">HTCC2155</strain>
    </source>
</reference>
<keyword evidence="2" id="KW-1185">Reference proteome</keyword>
<dbReference type="AlphaFoldDB" id="A6DIZ6"/>
<evidence type="ECO:0000313" key="2">
    <source>
        <dbReference type="Proteomes" id="UP000004947"/>
    </source>
</evidence>
<gene>
    <name evidence="1" type="ORF">LNTAR_10966</name>
</gene>
<proteinExistence type="predicted"/>
<dbReference type="Proteomes" id="UP000004947">
    <property type="component" value="Unassembled WGS sequence"/>
</dbReference>
<name>A6DIZ6_9BACT</name>
<organism evidence="1 2">
    <name type="scientific">Lentisphaera araneosa HTCC2155</name>
    <dbReference type="NCBI Taxonomy" id="313628"/>
    <lineage>
        <taxon>Bacteria</taxon>
        <taxon>Pseudomonadati</taxon>
        <taxon>Lentisphaerota</taxon>
        <taxon>Lentisphaeria</taxon>
        <taxon>Lentisphaerales</taxon>
        <taxon>Lentisphaeraceae</taxon>
        <taxon>Lentisphaera</taxon>
    </lineage>
</organism>
<accession>A6DIZ6</accession>
<sequence length="33" mass="3926">MVNWMRIRETLKEPPRTRKLQIDTVQNDLKASG</sequence>
<comment type="caution">
    <text evidence="1">The sequence shown here is derived from an EMBL/GenBank/DDBJ whole genome shotgun (WGS) entry which is preliminary data.</text>
</comment>
<protein>
    <submittedName>
        <fullName evidence="1">Uncharacterized protein</fullName>
    </submittedName>
</protein>
<evidence type="ECO:0000313" key="1">
    <source>
        <dbReference type="EMBL" id="EDM28432.1"/>
    </source>
</evidence>
<dbReference type="EMBL" id="ABCK01000005">
    <property type="protein sequence ID" value="EDM28432.1"/>
    <property type="molecule type" value="Genomic_DNA"/>
</dbReference>